<dbReference type="SUPFAM" id="SSF53623">
    <property type="entry name" value="MurD-like peptide ligases, catalytic domain"/>
    <property type="match status" value="1"/>
</dbReference>
<evidence type="ECO:0000313" key="9">
    <source>
        <dbReference type="EMBL" id="RXK09132.1"/>
    </source>
</evidence>
<reference evidence="9 11" key="1">
    <citation type="submission" date="2017-10" db="EMBL/GenBank/DDBJ databases">
        <title>Genomics of the genus Arcobacter.</title>
        <authorList>
            <person name="Perez-Cataluna A."/>
            <person name="Figueras M.J."/>
        </authorList>
    </citation>
    <scope>NUCLEOTIDE SEQUENCE [LARGE SCALE GENOMIC DNA]</scope>
    <source>
        <strain evidence="9 11">CECT 7835</strain>
    </source>
</reference>
<dbReference type="GO" id="GO:0046872">
    <property type="term" value="F:metal ion binding"/>
    <property type="evidence" value="ECO:0007669"/>
    <property type="project" value="UniProtKB-KW"/>
</dbReference>
<dbReference type="SUPFAM" id="SSF53244">
    <property type="entry name" value="MurD-like peptide ligases, peptide-binding domain"/>
    <property type="match status" value="1"/>
</dbReference>
<feature type="domain" description="Mur ligase central" evidence="7">
    <location>
        <begin position="49"/>
        <end position="231"/>
    </location>
</feature>
<dbReference type="InterPro" id="IPR018109">
    <property type="entry name" value="Folylpolyglutamate_synth_CS"/>
</dbReference>
<dbReference type="PANTHER" id="PTHR11136:SF0">
    <property type="entry name" value="DIHYDROFOLATE SYNTHETASE-RELATED"/>
    <property type="match status" value="1"/>
</dbReference>
<name>A0AAX2A4M6_9BACT</name>
<keyword evidence="6" id="KW-0460">Magnesium</keyword>
<evidence type="ECO:0000256" key="5">
    <source>
        <dbReference type="ARBA" id="ARBA00022840"/>
    </source>
</evidence>
<dbReference type="Gene3D" id="3.40.1190.10">
    <property type="entry name" value="Mur-like, catalytic domain"/>
    <property type="match status" value="1"/>
</dbReference>
<evidence type="ECO:0000259" key="7">
    <source>
        <dbReference type="Pfam" id="PF08245"/>
    </source>
</evidence>
<dbReference type="InterPro" id="IPR036615">
    <property type="entry name" value="Mur_ligase_C_dom_sf"/>
</dbReference>
<evidence type="ECO:0000256" key="2">
    <source>
        <dbReference type="ARBA" id="ARBA00022598"/>
    </source>
</evidence>
<evidence type="ECO:0000256" key="1">
    <source>
        <dbReference type="ARBA" id="ARBA00008276"/>
    </source>
</evidence>
<accession>A0AAX2A4M6</accession>
<dbReference type="EC" id="6.3.2.17" evidence="8"/>
<dbReference type="Proteomes" id="UP000289193">
    <property type="component" value="Unassembled WGS sequence"/>
</dbReference>
<gene>
    <name evidence="8" type="primary">folC</name>
    <name evidence="8" type="ORF">ABIV_2090</name>
    <name evidence="9" type="ORF">CRV05_11125</name>
</gene>
<dbReference type="EMBL" id="CP031217">
    <property type="protein sequence ID" value="AXH13065.1"/>
    <property type="molecule type" value="Genomic_DNA"/>
</dbReference>
<protein>
    <submittedName>
        <fullName evidence="9">Bifunctional folylpolyglutamate synthase/dihydrofolate synthase</fullName>
    </submittedName>
    <submittedName>
        <fullName evidence="8">Bifunctional folypolyglutamate synthetase / dihydrofolate synthetase</fullName>
        <ecNumber evidence="8">6.3.2.12</ecNumber>
        <ecNumber evidence="8">6.3.2.17</ecNumber>
    </submittedName>
</protein>
<dbReference type="InterPro" id="IPR013221">
    <property type="entry name" value="Mur_ligase_cen"/>
</dbReference>
<dbReference type="NCBIfam" id="TIGR01499">
    <property type="entry name" value="folC"/>
    <property type="match status" value="1"/>
</dbReference>
<dbReference type="GO" id="GO:0004326">
    <property type="term" value="F:tetrahydrofolylpolyglutamate synthase activity"/>
    <property type="evidence" value="ECO:0007669"/>
    <property type="project" value="UniProtKB-EC"/>
</dbReference>
<keyword evidence="3" id="KW-0479">Metal-binding</keyword>
<keyword evidence="11" id="KW-1185">Reference proteome</keyword>
<evidence type="ECO:0000313" key="11">
    <source>
        <dbReference type="Proteomes" id="UP000289193"/>
    </source>
</evidence>
<evidence type="ECO:0000313" key="10">
    <source>
        <dbReference type="Proteomes" id="UP000253850"/>
    </source>
</evidence>
<dbReference type="GO" id="GO:0005524">
    <property type="term" value="F:ATP binding"/>
    <property type="evidence" value="ECO:0007669"/>
    <property type="project" value="UniProtKB-KW"/>
</dbReference>
<dbReference type="RefSeq" id="WP_114839866.1">
    <property type="nucleotide sequence ID" value="NZ_CP031217.1"/>
</dbReference>
<dbReference type="AlphaFoldDB" id="A0AAX2A4M6"/>
<dbReference type="PANTHER" id="PTHR11136">
    <property type="entry name" value="FOLYLPOLYGLUTAMATE SYNTHASE-RELATED"/>
    <property type="match status" value="1"/>
</dbReference>
<evidence type="ECO:0000256" key="3">
    <source>
        <dbReference type="ARBA" id="ARBA00022723"/>
    </source>
</evidence>
<dbReference type="InterPro" id="IPR001645">
    <property type="entry name" value="Folylpolyglutamate_synth"/>
</dbReference>
<keyword evidence="2 8" id="KW-0436">Ligase</keyword>
<dbReference type="Pfam" id="PF08245">
    <property type="entry name" value="Mur_ligase_M"/>
    <property type="match status" value="1"/>
</dbReference>
<proteinExistence type="inferred from homology"/>
<reference evidence="8 10" key="2">
    <citation type="submission" date="2018-07" db="EMBL/GenBank/DDBJ databases">
        <title>Complete genome of the Arcobacter bivalviorum type strain LMG 26154.</title>
        <authorList>
            <person name="Miller W.G."/>
            <person name="Yee E."/>
            <person name="Bono J.L."/>
        </authorList>
    </citation>
    <scope>NUCLEOTIDE SEQUENCE [LARGE SCALE GENOMIC DNA]</scope>
    <source>
        <strain evidence="8 10">LMG 26154</strain>
    </source>
</reference>
<evidence type="ECO:0000256" key="6">
    <source>
        <dbReference type="ARBA" id="ARBA00022842"/>
    </source>
</evidence>
<dbReference type="InterPro" id="IPR036565">
    <property type="entry name" value="Mur-like_cat_sf"/>
</dbReference>
<evidence type="ECO:0000256" key="4">
    <source>
        <dbReference type="ARBA" id="ARBA00022741"/>
    </source>
</evidence>
<organism evidence="9 11">
    <name type="scientific">Halarcobacter bivalviorum</name>
    <dbReference type="NCBI Taxonomy" id="663364"/>
    <lineage>
        <taxon>Bacteria</taxon>
        <taxon>Pseudomonadati</taxon>
        <taxon>Campylobacterota</taxon>
        <taxon>Epsilonproteobacteria</taxon>
        <taxon>Campylobacterales</taxon>
        <taxon>Arcobacteraceae</taxon>
        <taxon>Halarcobacter</taxon>
    </lineage>
</organism>
<dbReference type="Proteomes" id="UP000253850">
    <property type="component" value="Chromosome"/>
</dbReference>
<keyword evidence="5" id="KW-0067">ATP-binding</keyword>
<keyword evidence="4" id="KW-0547">Nucleotide-binding</keyword>
<sequence length="389" mass="44851">MLIDFKTASLTEVLEHKTMYYEKIDFSIVQKSWEILSSSLSLPFVIHIVGTNGKGSTGRFLSHYLHKKGFKTLHYSSPHILKFNERIWINGKDSSDEELEKASKKLQEFLPLSLLEKLTYFEYTTLLALVLSSNLDYLVLEAGLGGEFDATNVVKNDLSLITTIGLDHQSFLGNTIEEIARTKMRSVDTKMLIGYQVSNKVYETALKVKEELKKEFGKEIVIQTVKEFDKYDLDEKFASYLKLNLHLVIEVLEELDIEIDTKIFNDVKLSGRCERIKDNITIDVGHNPLAATVLAREFNNKKVHLIYNSYKDKDYAEVLRILKPIITQITILELDDNRIVDKNNLLEICHNLNIIVNSLEKIDPKEEYLVFGSFLVVEKFLRNMELNEE</sequence>
<dbReference type="KEGG" id="hbv:ABIV_2090"/>
<dbReference type="EC" id="6.3.2.12" evidence="8"/>
<dbReference type="EMBL" id="PDKM01000007">
    <property type="protein sequence ID" value="RXK09132.1"/>
    <property type="molecule type" value="Genomic_DNA"/>
</dbReference>
<dbReference type="PROSITE" id="PS01012">
    <property type="entry name" value="FOLYLPOLYGLU_SYNT_2"/>
    <property type="match status" value="1"/>
</dbReference>
<comment type="similarity">
    <text evidence="1">Belongs to the folylpolyglutamate synthase family.</text>
</comment>
<dbReference type="GO" id="GO:0005737">
    <property type="term" value="C:cytoplasm"/>
    <property type="evidence" value="ECO:0007669"/>
    <property type="project" value="TreeGrafter"/>
</dbReference>
<evidence type="ECO:0000313" key="8">
    <source>
        <dbReference type="EMBL" id="AXH13065.1"/>
    </source>
</evidence>
<dbReference type="Gene3D" id="3.90.190.20">
    <property type="entry name" value="Mur ligase, C-terminal domain"/>
    <property type="match status" value="1"/>
</dbReference>
<dbReference type="GO" id="GO:0008841">
    <property type="term" value="F:dihydrofolate synthase activity"/>
    <property type="evidence" value="ECO:0007669"/>
    <property type="project" value="UniProtKB-EC"/>
</dbReference>